<evidence type="ECO:0000313" key="2">
    <source>
        <dbReference type="Proteomes" id="UP000184164"/>
    </source>
</evidence>
<dbReference type="AlphaFoldDB" id="A0A1M5GJW4"/>
<gene>
    <name evidence="1" type="ORF">SAMN05444274_1251</name>
</gene>
<proteinExistence type="predicted"/>
<accession>A0A1M5GJW4</accession>
<keyword evidence="2" id="KW-1185">Reference proteome</keyword>
<protein>
    <submittedName>
        <fullName evidence="1">Uncharacterized protein</fullName>
    </submittedName>
</protein>
<evidence type="ECO:0000313" key="1">
    <source>
        <dbReference type="EMBL" id="SHG04007.1"/>
    </source>
</evidence>
<dbReference type="EMBL" id="FQUM01000025">
    <property type="protein sequence ID" value="SHG04007.1"/>
    <property type="molecule type" value="Genomic_DNA"/>
</dbReference>
<dbReference type="RefSeq" id="WP_175550056.1">
    <property type="nucleotide sequence ID" value="NZ_FQUM01000025.1"/>
</dbReference>
<name>A0A1M5GJW4_9BACT</name>
<dbReference type="Proteomes" id="UP000184164">
    <property type="component" value="Unassembled WGS sequence"/>
</dbReference>
<sequence>MPAHNKVHIAGRGSVVRQLRILVSQFRVLADRNALRNPPRQHVPTVTSAFEEGTD</sequence>
<reference evidence="1 2" key="1">
    <citation type="submission" date="2016-11" db="EMBL/GenBank/DDBJ databases">
        <authorList>
            <person name="Jaros S."/>
            <person name="Januszkiewicz K."/>
            <person name="Wedrychowicz H."/>
        </authorList>
    </citation>
    <scope>NUCLEOTIDE SEQUENCE [LARGE SCALE GENOMIC DNA]</scope>
    <source>
        <strain evidence="1 2">DSM 26910</strain>
    </source>
</reference>
<organism evidence="1 2">
    <name type="scientific">Mariniphaga anaerophila</name>
    <dbReference type="NCBI Taxonomy" id="1484053"/>
    <lineage>
        <taxon>Bacteria</taxon>
        <taxon>Pseudomonadati</taxon>
        <taxon>Bacteroidota</taxon>
        <taxon>Bacteroidia</taxon>
        <taxon>Marinilabiliales</taxon>
        <taxon>Prolixibacteraceae</taxon>
        <taxon>Mariniphaga</taxon>
    </lineage>
</organism>